<protein>
    <submittedName>
        <fullName evidence="1">Uncharacterized protein</fullName>
    </submittedName>
</protein>
<dbReference type="Proteomes" id="UP000245708">
    <property type="component" value="Unassembled WGS sequence"/>
</dbReference>
<organism evidence="1 2">
    <name type="scientific">Roseicyclus mahoneyensis</name>
    <dbReference type="NCBI Taxonomy" id="164332"/>
    <lineage>
        <taxon>Bacteria</taxon>
        <taxon>Pseudomonadati</taxon>
        <taxon>Pseudomonadota</taxon>
        <taxon>Alphaproteobacteria</taxon>
        <taxon>Rhodobacterales</taxon>
        <taxon>Roseobacteraceae</taxon>
        <taxon>Roseicyclus</taxon>
    </lineage>
</organism>
<evidence type="ECO:0000313" key="1">
    <source>
        <dbReference type="EMBL" id="PWK60645.1"/>
    </source>
</evidence>
<comment type="caution">
    <text evidence="1">The sequence shown here is derived from an EMBL/GenBank/DDBJ whole genome shotgun (WGS) entry which is preliminary data.</text>
</comment>
<reference evidence="1 2" key="1">
    <citation type="submission" date="2018-05" db="EMBL/GenBank/DDBJ databases">
        <title>Genomic Encyclopedia of Type Strains, Phase IV (KMG-IV): sequencing the most valuable type-strain genomes for metagenomic binning, comparative biology and taxonomic classification.</title>
        <authorList>
            <person name="Goeker M."/>
        </authorList>
    </citation>
    <scope>NUCLEOTIDE SEQUENCE [LARGE SCALE GENOMIC DNA]</scope>
    <source>
        <strain evidence="1 2">DSM 16097</strain>
    </source>
</reference>
<proteinExistence type="predicted"/>
<dbReference type="EMBL" id="QGGW01000004">
    <property type="protein sequence ID" value="PWK60645.1"/>
    <property type="molecule type" value="Genomic_DNA"/>
</dbReference>
<keyword evidence="2" id="KW-1185">Reference proteome</keyword>
<evidence type="ECO:0000313" key="2">
    <source>
        <dbReference type="Proteomes" id="UP000245708"/>
    </source>
</evidence>
<accession>A0A316GJ72</accession>
<dbReference type="AlphaFoldDB" id="A0A316GJ72"/>
<sequence length="57" mass="5741">MTRRVTMLAVASLIGGLIVFDLSVSAQPNPFRAPPLLALGSGQAAGVAHCAAPAPTR</sequence>
<gene>
    <name evidence="1" type="ORF">C7455_104282</name>
</gene>
<dbReference type="RefSeq" id="WP_170119055.1">
    <property type="nucleotide sequence ID" value="NZ_QGGW01000004.1"/>
</dbReference>
<name>A0A316GJ72_9RHOB</name>